<protein>
    <submittedName>
        <fullName evidence="1">Head-tail adaptor</fullName>
    </submittedName>
</protein>
<dbReference type="AlphaFoldDB" id="A0A6L9JPS8"/>
<gene>
    <name evidence="1" type="ORF">GPY51_21430</name>
</gene>
<dbReference type="Proteomes" id="UP000479300">
    <property type="component" value="Unassembled WGS sequence"/>
</dbReference>
<name>A0A6L9JPS8_PHOLM</name>
<accession>A0A6L9JPS8</accession>
<sequence>MPLLDVTEVLFDPDFCDTSLKYTRRTVIVDDDGFATSEKNTKGFAGVVTVDRSLEAQMRIAGQVVSGNILIITTARLIAGETGKTGDVVTYQNRDYLVKSVDPYTAYGAGFVQAHCELLPFDGGIPIEQ</sequence>
<organism evidence="1 2">
    <name type="scientific">Photorhabdus laumondii subsp. laumondii</name>
    <name type="common">Photorhabdus luminescens subsp. laumondii</name>
    <dbReference type="NCBI Taxonomy" id="141679"/>
    <lineage>
        <taxon>Bacteria</taxon>
        <taxon>Pseudomonadati</taxon>
        <taxon>Pseudomonadota</taxon>
        <taxon>Gammaproteobacteria</taxon>
        <taxon>Enterobacterales</taxon>
        <taxon>Morganellaceae</taxon>
        <taxon>Photorhabdus</taxon>
    </lineage>
</organism>
<proteinExistence type="predicted"/>
<dbReference type="EMBL" id="WSFA01000074">
    <property type="protein sequence ID" value="NDL41239.1"/>
    <property type="molecule type" value="Genomic_DNA"/>
</dbReference>
<dbReference type="RefSeq" id="WP_162107680.1">
    <property type="nucleotide sequence ID" value="NZ_CAWPHK010000070.1"/>
</dbReference>
<reference evidence="1 2" key="1">
    <citation type="submission" date="2019-12" db="EMBL/GenBank/DDBJ databases">
        <title>Engineering Photorhabdus to improve their lethality against agricultural pests.</title>
        <authorList>
            <person name="Machado R.A.R."/>
        </authorList>
    </citation>
    <scope>NUCLEOTIDE SEQUENCE [LARGE SCALE GENOMIC DNA]</scope>
    <source>
        <strain evidence="1 2">EN01</strain>
    </source>
</reference>
<evidence type="ECO:0000313" key="1">
    <source>
        <dbReference type="EMBL" id="NDL41239.1"/>
    </source>
</evidence>
<evidence type="ECO:0000313" key="2">
    <source>
        <dbReference type="Proteomes" id="UP000479300"/>
    </source>
</evidence>
<comment type="caution">
    <text evidence="1">The sequence shown here is derived from an EMBL/GenBank/DDBJ whole genome shotgun (WGS) entry which is preliminary data.</text>
</comment>